<dbReference type="RefSeq" id="WP_087618122.1">
    <property type="nucleotide sequence ID" value="NZ_JAFBEY010000008.1"/>
</dbReference>
<name>A0ABX3ZFC5_9BACL</name>
<feature type="transmembrane region" description="Helical" evidence="1">
    <location>
        <begin position="126"/>
        <end position="150"/>
    </location>
</feature>
<keyword evidence="1" id="KW-0472">Membrane</keyword>
<protein>
    <submittedName>
        <fullName evidence="2">Uncharacterized protein</fullName>
    </submittedName>
</protein>
<feature type="transmembrane region" description="Helical" evidence="1">
    <location>
        <begin position="24"/>
        <end position="43"/>
    </location>
</feature>
<reference evidence="2 3" key="1">
    <citation type="journal article" date="2017" name="Int. J. Syst. Evol. Microbiol.">
        <title>Solibacillus kalamii sp. nov., isolated from a high-efficiency particulate arrestance filter system used in the International Space Station.</title>
        <authorList>
            <person name="Checinska Sielaff A."/>
            <person name="Kumar R.M."/>
            <person name="Pal D."/>
            <person name="Mayilraj S."/>
            <person name="Venkateswaran K."/>
        </authorList>
    </citation>
    <scope>NUCLEOTIDE SEQUENCE [LARGE SCALE GENOMIC DNA]</scope>
    <source>
        <strain evidence="2 3">ISSFR-015</strain>
    </source>
</reference>
<keyword evidence="1" id="KW-0812">Transmembrane</keyword>
<comment type="caution">
    <text evidence="2">The sequence shown here is derived from an EMBL/GenBank/DDBJ whole genome shotgun (WGS) entry which is preliminary data.</text>
</comment>
<proteinExistence type="predicted"/>
<evidence type="ECO:0000313" key="3">
    <source>
        <dbReference type="Proteomes" id="UP000196594"/>
    </source>
</evidence>
<organism evidence="2 3">
    <name type="scientific">Solibacillus kalamii</name>
    <dbReference type="NCBI Taxonomy" id="1748298"/>
    <lineage>
        <taxon>Bacteria</taxon>
        <taxon>Bacillati</taxon>
        <taxon>Bacillota</taxon>
        <taxon>Bacilli</taxon>
        <taxon>Bacillales</taxon>
        <taxon>Caryophanaceae</taxon>
        <taxon>Solibacillus</taxon>
    </lineage>
</organism>
<dbReference type="Pfam" id="PF20563">
    <property type="entry name" value="DUF6773"/>
    <property type="match status" value="1"/>
</dbReference>
<dbReference type="EMBL" id="NHNT01000011">
    <property type="protein sequence ID" value="OUZ38076.1"/>
    <property type="molecule type" value="Genomic_DNA"/>
</dbReference>
<feature type="transmembrane region" description="Helical" evidence="1">
    <location>
        <begin position="49"/>
        <end position="66"/>
    </location>
</feature>
<gene>
    <name evidence="2" type="ORF">CBM15_14940</name>
</gene>
<evidence type="ECO:0000256" key="1">
    <source>
        <dbReference type="SAM" id="Phobius"/>
    </source>
</evidence>
<evidence type="ECO:0000313" key="2">
    <source>
        <dbReference type="EMBL" id="OUZ38076.1"/>
    </source>
</evidence>
<keyword evidence="1" id="KW-1133">Transmembrane helix</keyword>
<dbReference type="InterPro" id="IPR046664">
    <property type="entry name" value="DUF6773"/>
</dbReference>
<feature type="transmembrane region" description="Helical" evidence="1">
    <location>
        <begin position="94"/>
        <end position="114"/>
    </location>
</feature>
<keyword evidence="3" id="KW-1185">Reference proteome</keyword>
<sequence>MGFWNKKVVDERVYNIQNKIYREIYLLTMMIVLVSIGVKFYRFGVSMESVTTEIVILIGVSLYYGFRSSQLGVFSDEVELHDANSKFSYSTKQLIIGIGMGLVISLFMGINSAYQYADSSSQAIEYFFLVFFVSLIIYVPFYLLLLFAAYKSALKKSQKVNSKMLEEDDDVGRYQ</sequence>
<dbReference type="Proteomes" id="UP000196594">
    <property type="component" value="Unassembled WGS sequence"/>
</dbReference>
<accession>A0ABX3ZFC5</accession>